<keyword evidence="1" id="KW-0813">Transport</keyword>
<dbReference type="InterPro" id="IPR017871">
    <property type="entry name" value="ABC_transporter-like_CS"/>
</dbReference>
<dbReference type="Pfam" id="PF00005">
    <property type="entry name" value="ABC_tran"/>
    <property type="match status" value="1"/>
</dbReference>
<evidence type="ECO:0000259" key="6">
    <source>
        <dbReference type="PROSITE" id="PS50893"/>
    </source>
</evidence>
<dbReference type="InterPro" id="IPR003439">
    <property type="entry name" value="ABC_transporter-like_ATP-bd"/>
</dbReference>
<dbReference type="Proteomes" id="UP000005324">
    <property type="component" value="Unassembled WGS sequence"/>
</dbReference>
<dbReference type="NCBIfam" id="NF010068">
    <property type="entry name" value="PRK13548.1"/>
    <property type="match status" value="1"/>
</dbReference>
<keyword evidence="4" id="KW-1278">Translocase</keyword>
<dbReference type="SMART" id="SM00382">
    <property type="entry name" value="AAA"/>
    <property type="match status" value="1"/>
</dbReference>
<dbReference type="InterPro" id="IPR003593">
    <property type="entry name" value="AAA+_ATPase"/>
</dbReference>
<dbReference type="GO" id="GO:0005524">
    <property type="term" value="F:ATP binding"/>
    <property type="evidence" value="ECO:0007669"/>
    <property type="project" value="UniProtKB-KW"/>
</dbReference>
<keyword evidence="3 7" id="KW-0067">ATP-binding</keyword>
<dbReference type="PANTHER" id="PTHR42794">
    <property type="entry name" value="HEMIN IMPORT ATP-BINDING PROTEIN HMUV"/>
    <property type="match status" value="1"/>
</dbReference>
<evidence type="ECO:0000256" key="4">
    <source>
        <dbReference type="ARBA" id="ARBA00022967"/>
    </source>
</evidence>
<dbReference type="AlphaFoldDB" id="D5RJF4"/>
<dbReference type="EMBL" id="ADVL01000202">
    <property type="protein sequence ID" value="EFH12567.1"/>
    <property type="molecule type" value="Genomic_DNA"/>
</dbReference>
<dbReference type="InterPro" id="IPR027417">
    <property type="entry name" value="P-loop_NTPase"/>
</dbReference>
<accession>D5RJF4</accession>
<protein>
    <submittedName>
        <fullName evidence="7">ABC transporter, ATP-binding protein</fullName>
    </submittedName>
</protein>
<reference evidence="7 8" key="1">
    <citation type="submission" date="2010-04" db="EMBL/GenBank/DDBJ databases">
        <authorList>
            <person name="Qin X."/>
            <person name="Bachman B."/>
            <person name="Battles P."/>
            <person name="Bell A."/>
            <person name="Bess C."/>
            <person name="Bickham C."/>
            <person name="Chaboub L."/>
            <person name="Chen D."/>
            <person name="Coyle M."/>
            <person name="Deiros D.R."/>
            <person name="Dinh H."/>
            <person name="Forbes L."/>
            <person name="Fowler G."/>
            <person name="Francisco L."/>
            <person name="Fu Q."/>
            <person name="Gubbala S."/>
            <person name="Hale W."/>
            <person name="Han Y."/>
            <person name="Hemphill L."/>
            <person name="Highlander S.K."/>
            <person name="Hirani K."/>
            <person name="Hogues M."/>
            <person name="Jackson L."/>
            <person name="Jakkamsetti A."/>
            <person name="Javaid M."/>
            <person name="Jiang H."/>
            <person name="Korchina V."/>
            <person name="Kovar C."/>
            <person name="Lara F."/>
            <person name="Lee S."/>
            <person name="Mata R."/>
            <person name="Mathew T."/>
            <person name="Moen C."/>
            <person name="Morales K."/>
            <person name="Munidasa M."/>
            <person name="Nazareth L."/>
            <person name="Ngo R."/>
            <person name="Nguyen L."/>
            <person name="Okwuonu G."/>
            <person name="Ongeri F."/>
            <person name="Patil S."/>
            <person name="Petrosino J."/>
            <person name="Pham C."/>
            <person name="Pham P."/>
            <person name="Pu L.-L."/>
            <person name="Puazo M."/>
            <person name="Raj R."/>
            <person name="Reid J."/>
            <person name="Rouhana J."/>
            <person name="Saada N."/>
            <person name="Shang Y."/>
            <person name="Simmons D."/>
            <person name="Thornton R."/>
            <person name="Warren J."/>
            <person name="Weissenberger G."/>
            <person name="Zhang J."/>
            <person name="Zhang L."/>
            <person name="Zhou C."/>
            <person name="Zhu D."/>
            <person name="Muzny D."/>
            <person name="Worley K."/>
            <person name="Gibbs R."/>
        </authorList>
    </citation>
    <scope>NUCLEOTIDE SEQUENCE [LARGE SCALE GENOMIC DNA]</scope>
    <source>
        <strain evidence="7 8">ATCC 49957</strain>
    </source>
</reference>
<dbReference type="PROSITE" id="PS00211">
    <property type="entry name" value="ABC_TRANSPORTER_1"/>
    <property type="match status" value="1"/>
</dbReference>
<proteinExistence type="predicted"/>
<comment type="function">
    <text evidence="5">Part of the ABC transporter complex HmuTUV involved in hemin import. Responsible for energy coupling to the transport system.</text>
</comment>
<sequence length="258" mass="27537">MIALQECRLSRGGRVLLEGVSLALRPGEVLALVGPNGAGKSTLLRLFSGELAPDAGAARLDARDLANWDPLELSRRRAVVSQKIALSFPLRAAEVAALGRLPWHGTEAMRQDRAAVAEAMARAGIAHLAERPYGRLSGGEQQRVQIARALAQLAGMARPAALLLDEPTASLDAGHRAQLLRLLCELAAEGLAVLIVLHDLNEARYVADRVALLEQGRLVAEGPPEAVFQPARLEAVYGIPFLATEEALLPRYAAALRP</sequence>
<evidence type="ECO:0000313" key="8">
    <source>
        <dbReference type="Proteomes" id="UP000005324"/>
    </source>
</evidence>
<evidence type="ECO:0000256" key="5">
    <source>
        <dbReference type="ARBA" id="ARBA00037066"/>
    </source>
</evidence>
<keyword evidence="8" id="KW-1185">Reference proteome</keyword>
<dbReference type="OrthoDB" id="9810077at2"/>
<organism evidence="7 8">
    <name type="scientific">Pseudoroseomonas cervicalis ATCC 49957</name>
    <dbReference type="NCBI Taxonomy" id="525371"/>
    <lineage>
        <taxon>Bacteria</taxon>
        <taxon>Pseudomonadati</taxon>
        <taxon>Pseudomonadota</taxon>
        <taxon>Alphaproteobacteria</taxon>
        <taxon>Acetobacterales</taxon>
        <taxon>Roseomonadaceae</taxon>
        <taxon>Roseomonas</taxon>
    </lineage>
</organism>
<dbReference type="HOGENOM" id="CLU_000604_1_11_5"/>
<dbReference type="CDD" id="cd03214">
    <property type="entry name" value="ABC_Iron-Siderophores_B12_Hemin"/>
    <property type="match status" value="1"/>
</dbReference>
<evidence type="ECO:0000256" key="2">
    <source>
        <dbReference type="ARBA" id="ARBA00022741"/>
    </source>
</evidence>
<comment type="caution">
    <text evidence="7">The sequence shown here is derived from an EMBL/GenBank/DDBJ whole genome shotgun (WGS) entry which is preliminary data.</text>
</comment>
<evidence type="ECO:0000256" key="3">
    <source>
        <dbReference type="ARBA" id="ARBA00022840"/>
    </source>
</evidence>
<dbReference type="SUPFAM" id="SSF52540">
    <property type="entry name" value="P-loop containing nucleoside triphosphate hydrolases"/>
    <property type="match status" value="1"/>
</dbReference>
<dbReference type="PANTHER" id="PTHR42794:SF1">
    <property type="entry name" value="HEMIN IMPORT ATP-BINDING PROTEIN HMUV"/>
    <property type="match status" value="1"/>
</dbReference>
<dbReference type="PROSITE" id="PS50893">
    <property type="entry name" value="ABC_TRANSPORTER_2"/>
    <property type="match status" value="1"/>
</dbReference>
<feature type="domain" description="ABC transporter" evidence="6">
    <location>
        <begin position="2"/>
        <end position="240"/>
    </location>
</feature>
<evidence type="ECO:0000256" key="1">
    <source>
        <dbReference type="ARBA" id="ARBA00022448"/>
    </source>
</evidence>
<keyword evidence="2" id="KW-0547">Nucleotide-binding</keyword>
<name>D5RJF4_9PROT</name>
<evidence type="ECO:0000313" key="7">
    <source>
        <dbReference type="EMBL" id="EFH12567.1"/>
    </source>
</evidence>
<dbReference type="GO" id="GO:0016887">
    <property type="term" value="F:ATP hydrolysis activity"/>
    <property type="evidence" value="ECO:0007669"/>
    <property type="project" value="InterPro"/>
</dbReference>
<gene>
    <name evidence="7" type="ORF">HMPREF0731_1214</name>
</gene>
<dbReference type="Gene3D" id="3.40.50.300">
    <property type="entry name" value="P-loop containing nucleotide triphosphate hydrolases"/>
    <property type="match status" value="1"/>
</dbReference>